<dbReference type="InterPro" id="IPR037171">
    <property type="entry name" value="NagB/RpiA_transferase-like"/>
</dbReference>
<evidence type="ECO:0000256" key="1">
    <source>
        <dbReference type="ARBA" id="ARBA00005612"/>
    </source>
</evidence>
<dbReference type="NCBIfam" id="TIGR02429">
    <property type="entry name" value="pcaI_scoA_fam"/>
    <property type="match status" value="1"/>
</dbReference>
<evidence type="ECO:0000313" key="3">
    <source>
        <dbReference type="EMBL" id="GGD65776.1"/>
    </source>
</evidence>
<dbReference type="PANTHER" id="PTHR13707:SF60">
    <property type="entry name" value="ACETATE COA-TRANSFERASE SUBUNIT ALPHA"/>
    <property type="match status" value="1"/>
</dbReference>
<dbReference type="InterPro" id="IPR004163">
    <property type="entry name" value="CoA_transf_BS"/>
</dbReference>
<keyword evidence="4" id="KW-1185">Reference proteome</keyword>
<name>A0ABQ1REZ5_9MICO</name>
<comment type="caution">
    <text evidence="3">The sequence shown here is derived from an EMBL/GenBank/DDBJ whole genome shotgun (WGS) entry which is preliminary data.</text>
</comment>
<dbReference type="Proteomes" id="UP000629365">
    <property type="component" value="Unassembled WGS sequence"/>
</dbReference>
<comment type="similarity">
    <text evidence="1">Belongs to the 3-oxoacid CoA-transferase subunit A family.</text>
</comment>
<dbReference type="PANTHER" id="PTHR13707">
    <property type="entry name" value="KETOACID-COENZYME A TRANSFERASE"/>
    <property type="match status" value="1"/>
</dbReference>
<dbReference type="SMART" id="SM00882">
    <property type="entry name" value="CoA_trans"/>
    <property type="match status" value="1"/>
</dbReference>
<gene>
    <name evidence="3" type="primary">pcaI</name>
    <name evidence="3" type="ORF">GCM10007269_06280</name>
</gene>
<dbReference type="PROSITE" id="PS01273">
    <property type="entry name" value="COA_TRANSF_1"/>
    <property type="match status" value="1"/>
</dbReference>
<dbReference type="InterPro" id="IPR012792">
    <property type="entry name" value="3-oxoacid_CoA-transf_A"/>
</dbReference>
<dbReference type="Pfam" id="PF01144">
    <property type="entry name" value="CoA_trans"/>
    <property type="match status" value="1"/>
</dbReference>
<proteinExistence type="inferred from homology"/>
<accession>A0ABQ1REZ5</accession>
<dbReference type="RefSeq" id="WP_229702668.1">
    <property type="nucleotide sequence ID" value="NZ_BMCM01000001.1"/>
</dbReference>
<evidence type="ECO:0000256" key="2">
    <source>
        <dbReference type="ARBA" id="ARBA00022679"/>
    </source>
</evidence>
<sequence>MIDKTVPDAASAVTDIPDGATVLIGGFGRAGQPVELIDALIAHGAGDLTIVNNNAGQGDAGLAALLAKGLVRKIICSFPRQSDSWVFDDLYRSGKIELELVPQGNLAERIRAAGAGIGGFFTPTGVGTELAEGKEERVIDGRRYVLEYPIAADFALISALKGDRWGNLVYRETARNFGPIMATAATTTIVQVDEIVPLGAIDPETVVTPGIFVDRVVAVGERRWLHDGGFIGGVDLEGRPLHAVEGDAVAEEVAS</sequence>
<protein>
    <submittedName>
        <fullName evidence="3">3-oxoadipate CoA-transferase subunit A</fullName>
    </submittedName>
</protein>
<keyword evidence="2" id="KW-0808">Transferase</keyword>
<dbReference type="Gene3D" id="3.40.1080.10">
    <property type="entry name" value="Glutaconate Coenzyme A-transferase"/>
    <property type="match status" value="1"/>
</dbReference>
<reference evidence="4" key="1">
    <citation type="journal article" date="2019" name="Int. J. Syst. Evol. Microbiol.">
        <title>The Global Catalogue of Microorganisms (GCM) 10K type strain sequencing project: providing services to taxonomists for standard genome sequencing and annotation.</title>
        <authorList>
            <consortium name="The Broad Institute Genomics Platform"/>
            <consortium name="The Broad Institute Genome Sequencing Center for Infectious Disease"/>
            <person name="Wu L."/>
            <person name="Ma J."/>
        </authorList>
    </citation>
    <scope>NUCLEOTIDE SEQUENCE [LARGE SCALE GENOMIC DNA]</scope>
    <source>
        <strain evidence="4">CCM 7640</strain>
    </source>
</reference>
<organism evidence="3 4">
    <name type="scientific">Microbacterium murale</name>
    <dbReference type="NCBI Taxonomy" id="1081040"/>
    <lineage>
        <taxon>Bacteria</taxon>
        <taxon>Bacillati</taxon>
        <taxon>Actinomycetota</taxon>
        <taxon>Actinomycetes</taxon>
        <taxon>Micrococcales</taxon>
        <taxon>Microbacteriaceae</taxon>
        <taxon>Microbacterium</taxon>
    </lineage>
</organism>
<evidence type="ECO:0000313" key="4">
    <source>
        <dbReference type="Proteomes" id="UP000629365"/>
    </source>
</evidence>
<dbReference type="InterPro" id="IPR004165">
    <property type="entry name" value="CoA_trans_fam_I"/>
</dbReference>
<dbReference type="EMBL" id="BMCM01000001">
    <property type="protein sequence ID" value="GGD65776.1"/>
    <property type="molecule type" value="Genomic_DNA"/>
</dbReference>
<dbReference type="SUPFAM" id="SSF100950">
    <property type="entry name" value="NagB/RpiA/CoA transferase-like"/>
    <property type="match status" value="1"/>
</dbReference>